<evidence type="ECO:0000256" key="3">
    <source>
        <dbReference type="ARBA" id="ARBA00022475"/>
    </source>
</evidence>
<feature type="transmembrane region" description="Helical" evidence="7">
    <location>
        <begin position="242"/>
        <end position="262"/>
    </location>
</feature>
<dbReference type="GO" id="GO:0005886">
    <property type="term" value="C:plasma membrane"/>
    <property type="evidence" value="ECO:0007669"/>
    <property type="project" value="UniProtKB-SubCell"/>
</dbReference>
<keyword evidence="3" id="KW-1003">Cell membrane</keyword>
<comment type="subcellular location">
    <subcellularLocation>
        <location evidence="1">Cell membrane</location>
        <topology evidence="1">Multi-pass membrane protein</topology>
    </subcellularLocation>
</comment>
<keyword evidence="4 7" id="KW-0812">Transmembrane</keyword>
<feature type="transmembrane region" description="Helical" evidence="7">
    <location>
        <begin position="21"/>
        <end position="41"/>
    </location>
</feature>
<keyword evidence="5 7" id="KW-1133">Transmembrane helix</keyword>
<evidence type="ECO:0000256" key="1">
    <source>
        <dbReference type="ARBA" id="ARBA00004651"/>
    </source>
</evidence>
<name>A0A3P5XMI1_9RHOB</name>
<dbReference type="Proteomes" id="UP000277498">
    <property type="component" value="Unassembled WGS sequence"/>
</dbReference>
<gene>
    <name evidence="9" type="primary">ycfT</name>
    <name evidence="9" type="ORF">XINFAN_03522</name>
</gene>
<accession>A0A3P5XMI1</accession>
<feature type="transmembrane region" description="Helical" evidence="7">
    <location>
        <begin position="156"/>
        <end position="173"/>
    </location>
</feature>
<dbReference type="OrthoDB" id="9814956at2"/>
<evidence type="ECO:0000256" key="5">
    <source>
        <dbReference type="ARBA" id="ARBA00022989"/>
    </source>
</evidence>
<feature type="transmembrane region" description="Helical" evidence="7">
    <location>
        <begin position="307"/>
        <end position="325"/>
    </location>
</feature>
<evidence type="ECO:0000313" key="9">
    <source>
        <dbReference type="EMBL" id="VDC32970.1"/>
    </source>
</evidence>
<comment type="similarity">
    <text evidence="2">Belongs to the acyltransferase 3 family.</text>
</comment>
<evidence type="ECO:0000259" key="8">
    <source>
        <dbReference type="Pfam" id="PF01757"/>
    </source>
</evidence>
<proteinExistence type="inferred from homology"/>
<feature type="domain" description="Acyltransferase 3" evidence="8">
    <location>
        <begin position="13"/>
        <end position="316"/>
    </location>
</feature>
<sequence>MAQDGRAPEARILWIDAVRGITITLVVLFHAAIALATWFPATESNLPEPLIRLTALLGLVRMPAFFFCSGLVFSFAIARGWRWFLARRLRFALWIVAVWTGISLAVERSGLHLYPQYTTPFILPEQLLWVPYGNLWFIYAMLLVSALALLLRPLPLAVQHLLVLGLGVLAMLTDRHVVLPEGLRLLAGGLAEDALVFFMLGVWWGPSLIRFLDDPRIALAAGFALPALGLSALNMIAPVGIWLPILVMLPMTTGFLAMIRIFSVWEPGTRFFAMIGRRSLEIFLLHQFFLAAVFALLERFAPGMPPVTALLLLWLVPLAGSVRAARILRARSGPLLFDAPAWLKLPTARRGAERAT</sequence>
<feature type="transmembrane region" description="Helical" evidence="7">
    <location>
        <begin position="185"/>
        <end position="205"/>
    </location>
</feature>
<evidence type="ECO:0000256" key="2">
    <source>
        <dbReference type="ARBA" id="ARBA00007400"/>
    </source>
</evidence>
<feature type="transmembrane region" description="Helical" evidence="7">
    <location>
        <begin position="89"/>
        <end position="106"/>
    </location>
</feature>
<dbReference type="PANTHER" id="PTHR40074">
    <property type="entry name" value="O-ACETYLTRANSFERASE WECH"/>
    <property type="match status" value="1"/>
</dbReference>
<reference evidence="9 10" key="1">
    <citation type="submission" date="2018-11" db="EMBL/GenBank/DDBJ databases">
        <authorList>
            <person name="Criscuolo A."/>
        </authorList>
    </citation>
    <scope>NUCLEOTIDE SEQUENCE [LARGE SCALE GENOMIC DNA]</scope>
    <source>
        <strain evidence="9">ACIP111625</strain>
    </source>
</reference>
<keyword evidence="10" id="KW-1185">Reference proteome</keyword>
<keyword evidence="6 7" id="KW-0472">Membrane</keyword>
<evidence type="ECO:0000256" key="4">
    <source>
        <dbReference type="ARBA" id="ARBA00022692"/>
    </source>
</evidence>
<dbReference type="GO" id="GO:0009246">
    <property type="term" value="P:enterobacterial common antigen biosynthetic process"/>
    <property type="evidence" value="ECO:0007669"/>
    <property type="project" value="TreeGrafter"/>
</dbReference>
<dbReference type="Pfam" id="PF01757">
    <property type="entry name" value="Acyl_transf_3"/>
    <property type="match status" value="1"/>
</dbReference>
<protein>
    <submittedName>
        <fullName evidence="9">Inner membrane protein YcfT</fullName>
    </submittedName>
</protein>
<feature type="transmembrane region" description="Helical" evidence="7">
    <location>
        <begin position="282"/>
        <end position="301"/>
    </location>
</feature>
<feature type="transmembrane region" description="Helical" evidence="7">
    <location>
        <begin position="53"/>
        <end position="77"/>
    </location>
</feature>
<organism evidence="9 10">
    <name type="scientific">Pseudogemmobacter humi</name>
    <dbReference type="NCBI Taxonomy" id="2483812"/>
    <lineage>
        <taxon>Bacteria</taxon>
        <taxon>Pseudomonadati</taxon>
        <taxon>Pseudomonadota</taxon>
        <taxon>Alphaproteobacteria</taxon>
        <taxon>Rhodobacterales</taxon>
        <taxon>Paracoccaceae</taxon>
        <taxon>Pseudogemmobacter</taxon>
    </lineage>
</organism>
<evidence type="ECO:0000256" key="7">
    <source>
        <dbReference type="SAM" id="Phobius"/>
    </source>
</evidence>
<dbReference type="InterPro" id="IPR002656">
    <property type="entry name" value="Acyl_transf_3_dom"/>
</dbReference>
<feature type="transmembrane region" description="Helical" evidence="7">
    <location>
        <begin position="126"/>
        <end position="149"/>
    </location>
</feature>
<feature type="transmembrane region" description="Helical" evidence="7">
    <location>
        <begin position="217"/>
        <end position="236"/>
    </location>
</feature>
<evidence type="ECO:0000256" key="6">
    <source>
        <dbReference type="ARBA" id="ARBA00023136"/>
    </source>
</evidence>
<dbReference type="RefSeq" id="WP_160144653.1">
    <property type="nucleotide sequence ID" value="NZ_UXAW01000098.1"/>
</dbReference>
<dbReference type="PANTHER" id="PTHR40074:SF4">
    <property type="entry name" value="INNER MEMBRANE PROTEIN YCFT"/>
    <property type="match status" value="1"/>
</dbReference>
<dbReference type="EMBL" id="UXAW01000098">
    <property type="protein sequence ID" value="VDC32970.1"/>
    <property type="molecule type" value="Genomic_DNA"/>
</dbReference>
<evidence type="ECO:0000313" key="10">
    <source>
        <dbReference type="Proteomes" id="UP000277498"/>
    </source>
</evidence>
<dbReference type="GO" id="GO:0016413">
    <property type="term" value="F:O-acetyltransferase activity"/>
    <property type="evidence" value="ECO:0007669"/>
    <property type="project" value="TreeGrafter"/>
</dbReference>
<dbReference type="AlphaFoldDB" id="A0A3P5XMI1"/>